<evidence type="ECO:0000313" key="2">
    <source>
        <dbReference type="Proteomes" id="UP000190848"/>
    </source>
</evidence>
<name>A0AAU8VGG8_9FLAO</name>
<reference evidence="1 2" key="1">
    <citation type="submission" date="2016-07" db="EMBL/GenBank/DDBJ databases">
        <title>Revisiting the taxonomy of the Elizabethkingia Genus using Whole-Genome Sequencing, Optical Mapping, and MALDI-TOF, along with proposal of three novel Elizabethkingia species: Elizabethkingia bruuniana sp. nov., Elizabethkingia ursingii sp. nov., and Elizabethkingia occulta sp. nov.</title>
        <authorList>
            <person name="Nicholson A.C."/>
        </authorList>
    </citation>
    <scope>NUCLEOTIDE SEQUENCE [LARGE SCALE GENOMIC DNA]</scope>
    <source>
        <strain evidence="1 2">F3201</strain>
    </source>
</reference>
<gene>
    <name evidence="1" type="ORF">BBD32_12475</name>
</gene>
<dbReference type="RefSeq" id="WP_078396285.1">
    <property type="nucleotide sequence ID" value="NZ_CP016374.1"/>
</dbReference>
<sequence length="61" mass="7458">MLYFKQLLNITFYRFLVIDIQNDYFYGKNMTLVGADETAKKTQQLLEYYKRIIYPLFIFSI</sequence>
<proteinExistence type="predicted"/>
<dbReference type="InterPro" id="IPR036380">
    <property type="entry name" value="Isochorismatase-like_sf"/>
</dbReference>
<organism evidence="1 2">
    <name type="scientific">Elizabethkingia anophelis</name>
    <dbReference type="NCBI Taxonomy" id="1117645"/>
    <lineage>
        <taxon>Bacteria</taxon>
        <taxon>Pseudomonadati</taxon>
        <taxon>Bacteroidota</taxon>
        <taxon>Flavobacteriia</taxon>
        <taxon>Flavobacteriales</taxon>
        <taxon>Weeksellaceae</taxon>
        <taxon>Elizabethkingia</taxon>
    </lineage>
</organism>
<accession>A0AAU8VGG8</accession>
<evidence type="ECO:0000313" key="1">
    <source>
        <dbReference type="EMBL" id="AQX02220.1"/>
    </source>
</evidence>
<dbReference type="AlphaFoldDB" id="A0AAU8VGG8"/>
<dbReference type="Proteomes" id="UP000190848">
    <property type="component" value="Chromosome"/>
</dbReference>
<dbReference type="EMBL" id="CP016374">
    <property type="protein sequence ID" value="AQX02220.1"/>
    <property type="molecule type" value="Genomic_DNA"/>
</dbReference>
<dbReference type="SUPFAM" id="SSF52499">
    <property type="entry name" value="Isochorismatase-like hydrolases"/>
    <property type="match status" value="1"/>
</dbReference>
<protein>
    <submittedName>
        <fullName evidence="1">Uncharacterized protein</fullName>
    </submittedName>
</protein>